<comment type="similarity">
    <text evidence="3">Belongs to the NUF2 family.</text>
</comment>
<protein>
    <submittedName>
        <fullName evidence="13">UF2 component of NDC80 kinetochore complex</fullName>
    </submittedName>
</protein>
<dbReference type="InterPro" id="IPR038275">
    <property type="entry name" value="Nuf2_N_sf"/>
</dbReference>
<dbReference type="InterPro" id="IPR005549">
    <property type="entry name" value="Kinetochore_Nuf2_N"/>
</dbReference>
<dbReference type="GO" id="GO:0051301">
    <property type="term" value="P:cell division"/>
    <property type="evidence" value="ECO:0007669"/>
    <property type="project" value="UniProtKB-KW"/>
</dbReference>
<evidence type="ECO:0000256" key="2">
    <source>
        <dbReference type="ARBA" id="ARBA00004629"/>
    </source>
</evidence>
<keyword evidence="4" id="KW-0158">Chromosome</keyword>
<evidence type="ECO:0000256" key="1">
    <source>
        <dbReference type="ARBA" id="ARBA00004123"/>
    </source>
</evidence>
<accession>A0A3Q3LUZ1</accession>
<evidence type="ECO:0000256" key="4">
    <source>
        <dbReference type="ARBA" id="ARBA00022454"/>
    </source>
</evidence>
<organism evidence="13 14">
    <name type="scientific">Labrus bergylta</name>
    <name type="common">ballan wrasse</name>
    <dbReference type="NCBI Taxonomy" id="56723"/>
    <lineage>
        <taxon>Eukaryota</taxon>
        <taxon>Metazoa</taxon>
        <taxon>Chordata</taxon>
        <taxon>Craniata</taxon>
        <taxon>Vertebrata</taxon>
        <taxon>Euteleostomi</taxon>
        <taxon>Actinopterygii</taxon>
        <taxon>Neopterygii</taxon>
        <taxon>Teleostei</taxon>
        <taxon>Neoteleostei</taxon>
        <taxon>Acanthomorphata</taxon>
        <taxon>Eupercaria</taxon>
        <taxon>Labriformes</taxon>
        <taxon>Labridae</taxon>
        <taxon>Labrus</taxon>
    </lineage>
</organism>
<proteinExistence type="inferred from homology"/>
<feature type="domain" description="Kinetochore protein Nuf2 N-terminal" evidence="12">
    <location>
        <begin position="4"/>
        <end position="140"/>
    </location>
</feature>
<keyword evidence="8" id="KW-0175">Coiled coil</keyword>
<dbReference type="GO" id="GO:0031262">
    <property type="term" value="C:Ndc80 complex"/>
    <property type="evidence" value="ECO:0007669"/>
    <property type="project" value="InterPro"/>
</dbReference>
<evidence type="ECO:0000256" key="9">
    <source>
        <dbReference type="ARBA" id="ARBA00023242"/>
    </source>
</evidence>
<reference evidence="13" key="1">
    <citation type="submission" date="2025-08" db="UniProtKB">
        <authorList>
            <consortium name="Ensembl"/>
        </authorList>
    </citation>
    <scope>IDENTIFICATION</scope>
</reference>
<evidence type="ECO:0000256" key="10">
    <source>
        <dbReference type="ARBA" id="ARBA00023306"/>
    </source>
</evidence>
<dbReference type="GO" id="GO:0005634">
    <property type="term" value="C:nucleus"/>
    <property type="evidence" value="ECO:0007669"/>
    <property type="project" value="UniProtKB-SubCell"/>
</dbReference>
<dbReference type="GO" id="GO:0051315">
    <property type="term" value="P:attachment of mitotic spindle microtubules to kinetochore"/>
    <property type="evidence" value="ECO:0007669"/>
    <property type="project" value="TreeGrafter"/>
</dbReference>
<dbReference type="Proteomes" id="UP000261660">
    <property type="component" value="Unplaced"/>
</dbReference>
<dbReference type="GeneTree" id="ENSGT00390000004199"/>
<dbReference type="Ensembl" id="ENSLBET00000012910.1">
    <property type="protein sequence ID" value="ENSLBEP00000012275.1"/>
    <property type="gene ID" value="ENSLBEG00000009410.1"/>
</dbReference>
<evidence type="ECO:0000256" key="3">
    <source>
        <dbReference type="ARBA" id="ARBA00005498"/>
    </source>
</evidence>
<comment type="subcellular location">
    <subcellularLocation>
        <location evidence="2">Chromosome</location>
        <location evidence="2">Centromere</location>
        <location evidence="2">Kinetochore</location>
    </subcellularLocation>
    <subcellularLocation>
        <location evidence="1">Nucleus</location>
    </subcellularLocation>
</comment>
<dbReference type="GO" id="GO:0044877">
    <property type="term" value="F:protein-containing complex binding"/>
    <property type="evidence" value="ECO:0007669"/>
    <property type="project" value="TreeGrafter"/>
</dbReference>
<evidence type="ECO:0000256" key="6">
    <source>
        <dbReference type="ARBA" id="ARBA00022776"/>
    </source>
</evidence>
<keyword evidence="14" id="KW-1185">Reference proteome</keyword>
<evidence type="ECO:0000256" key="8">
    <source>
        <dbReference type="ARBA" id="ARBA00023054"/>
    </source>
</evidence>
<keyword evidence="9" id="KW-0539">Nucleus</keyword>
<evidence type="ECO:0000313" key="14">
    <source>
        <dbReference type="Proteomes" id="UP000261660"/>
    </source>
</evidence>
<dbReference type="InParanoid" id="A0A3Q3LUZ1"/>
<dbReference type="FunCoup" id="A0A3Q3LUZ1">
    <property type="interactions" value="1009"/>
</dbReference>
<evidence type="ECO:0000256" key="7">
    <source>
        <dbReference type="ARBA" id="ARBA00022838"/>
    </source>
</evidence>
<dbReference type="AlphaFoldDB" id="A0A3Q3LUZ1"/>
<evidence type="ECO:0000256" key="5">
    <source>
        <dbReference type="ARBA" id="ARBA00022618"/>
    </source>
</evidence>
<name>A0A3Q3LUZ1_9LABR</name>
<evidence type="ECO:0000313" key="13">
    <source>
        <dbReference type="Ensembl" id="ENSLBEP00000012275.1"/>
    </source>
</evidence>
<keyword evidence="10" id="KW-0131">Cell cycle</keyword>
<dbReference type="STRING" id="56723.ENSLBEP00000012275"/>
<evidence type="ECO:0000259" key="12">
    <source>
        <dbReference type="Pfam" id="PF03800"/>
    </source>
</evidence>
<evidence type="ECO:0000256" key="11">
    <source>
        <dbReference type="ARBA" id="ARBA00023328"/>
    </source>
</evidence>
<dbReference type="GO" id="GO:0007052">
    <property type="term" value="P:mitotic spindle organization"/>
    <property type="evidence" value="ECO:0007669"/>
    <property type="project" value="TreeGrafter"/>
</dbReference>
<reference evidence="13" key="2">
    <citation type="submission" date="2025-09" db="UniProtKB">
        <authorList>
            <consortium name="Ensembl"/>
        </authorList>
    </citation>
    <scope>IDENTIFICATION</scope>
</reference>
<dbReference type="GO" id="GO:0051383">
    <property type="term" value="P:kinetochore organization"/>
    <property type="evidence" value="ECO:0007669"/>
    <property type="project" value="TreeGrafter"/>
</dbReference>
<keyword evidence="5" id="KW-0132">Cell division</keyword>
<sequence>MSENTFPVYTADAIVNFYRTEVLTGQEAKHFNKTDLTPAPKPETVQTLYMRVLHLLYRFRPECHSMVPMLENIQHPAYHEGATAIMSVYMRRQFLPMCLVYDFSLNDLLAPKQKTLTVLSAIMNFLHFRQQQRADMDRLQAYTKGNLEAERKIEMLTIPPEQQAEADELAAALSELQTNTMHEYQEVNAKNDSLAEWKTKIAEKTQKLQAQVKVDVSNLKEDIGKLKSQIVESPEELKSQMEKMRENVKSIKNSIKETDERGVELQSMVQ</sequence>
<keyword evidence="6" id="KW-0498">Mitosis</keyword>
<dbReference type="Gene3D" id="1.10.418.60">
    <property type="entry name" value="Ncd80 complex, Nuf2 subunit"/>
    <property type="match status" value="1"/>
</dbReference>
<dbReference type="PANTHER" id="PTHR21650:SF2">
    <property type="entry name" value="KINETOCHORE PROTEIN NUF2"/>
    <property type="match status" value="1"/>
</dbReference>
<dbReference type="PANTHER" id="PTHR21650">
    <property type="entry name" value="MEMBRALIN/KINETOCHORE PROTEIN NUF2"/>
    <property type="match status" value="1"/>
</dbReference>
<dbReference type="GO" id="GO:0045132">
    <property type="term" value="P:meiotic chromosome segregation"/>
    <property type="evidence" value="ECO:0007669"/>
    <property type="project" value="TreeGrafter"/>
</dbReference>
<keyword evidence="11" id="KW-0137">Centromere</keyword>
<dbReference type="Pfam" id="PF03800">
    <property type="entry name" value="Nuf2"/>
    <property type="match status" value="1"/>
</dbReference>
<keyword evidence="7" id="KW-0995">Kinetochore</keyword>